<name>A0A061EYQ9_THECC</name>
<evidence type="ECO:0000313" key="2">
    <source>
        <dbReference type="Proteomes" id="UP000026915"/>
    </source>
</evidence>
<dbReference type="AlphaFoldDB" id="A0A061EYQ9"/>
<evidence type="ECO:0000313" key="1">
    <source>
        <dbReference type="EMBL" id="EOY09941.1"/>
    </source>
</evidence>
<organism evidence="1 2">
    <name type="scientific">Theobroma cacao</name>
    <name type="common">Cacao</name>
    <name type="synonym">Cocoa</name>
    <dbReference type="NCBI Taxonomy" id="3641"/>
    <lineage>
        <taxon>Eukaryota</taxon>
        <taxon>Viridiplantae</taxon>
        <taxon>Streptophyta</taxon>
        <taxon>Embryophyta</taxon>
        <taxon>Tracheophyta</taxon>
        <taxon>Spermatophyta</taxon>
        <taxon>Magnoliopsida</taxon>
        <taxon>eudicotyledons</taxon>
        <taxon>Gunneridae</taxon>
        <taxon>Pentapetalae</taxon>
        <taxon>rosids</taxon>
        <taxon>malvids</taxon>
        <taxon>Malvales</taxon>
        <taxon>Malvaceae</taxon>
        <taxon>Byttnerioideae</taxon>
        <taxon>Theobroma</taxon>
    </lineage>
</organism>
<protein>
    <submittedName>
        <fullName evidence="1">Uncharacterized protein</fullName>
    </submittedName>
</protein>
<sequence length="89" mass="10853">MSLSTWIRKDENHSSPLYEIKKRFYLLLVRDGLITSKITHTLRTTNSMADTLAKAGVERQQDLRMVDYEQLLRPFCFLSYWKRWRWREI</sequence>
<dbReference type="Gramene" id="EOY09941">
    <property type="protein sequence ID" value="EOY09941"/>
    <property type="gene ID" value="TCM_025314"/>
</dbReference>
<dbReference type="InParanoid" id="A0A061EYQ9"/>
<dbReference type="Proteomes" id="UP000026915">
    <property type="component" value="Chromosome 5"/>
</dbReference>
<keyword evidence="2" id="KW-1185">Reference proteome</keyword>
<dbReference type="HOGENOM" id="CLU_2459219_0_0_1"/>
<proteinExistence type="predicted"/>
<accession>A0A061EYQ9</accession>
<reference evidence="1 2" key="1">
    <citation type="journal article" date="2013" name="Genome Biol.">
        <title>The genome sequence of the most widely cultivated cacao type and its use to identify candidate genes regulating pod color.</title>
        <authorList>
            <person name="Motamayor J.C."/>
            <person name="Mockaitis K."/>
            <person name="Schmutz J."/>
            <person name="Haiminen N."/>
            <person name="Iii D.L."/>
            <person name="Cornejo O."/>
            <person name="Findley S.D."/>
            <person name="Zheng P."/>
            <person name="Utro F."/>
            <person name="Royaert S."/>
            <person name="Saski C."/>
            <person name="Jenkins J."/>
            <person name="Podicheti R."/>
            <person name="Zhao M."/>
            <person name="Scheffler B.E."/>
            <person name="Stack J.C."/>
            <person name="Feltus F.A."/>
            <person name="Mustiga G.M."/>
            <person name="Amores F."/>
            <person name="Phillips W."/>
            <person name="Marelli J.P."/>
            <person name="May G.D."/>
            <person name="Shapiro H."/>
            <person name="Ma J."/>
            <person name="Bustamante C.D."/>
            <person name="Schnell R.J."/>
            <person name="Main D."/>
            <person name="Gilbert D."/>
            <person name="Parida L."/>
            <person name="Kuhn D.N."/>
        </authorList>
    </citation>
    <scope>NUCLEOTIDE SEQUENCE [LARGE SCALE GENOMIC DNA]</scope>
    <source>
        <strain evidence="2">cv. Matina 1-6</strain>
    </source>
</reference>
<gene>
    <name evidence="1" type="ORF">TCM_025314</name>
</gene>
<dbReference type="EMBL" id="CM001883">
    <property type="protein sequence ID" value="EOY09941.1"/>
    <property type="molecule type" value="Genomic_DNA"/>
</dbReference>